<dbReference type="SMART" id="SM00357">
    <property type="entry name" value="CSP"/>
    <property type="match status" value="1"/>
</dbReference>
<accession>A0A1I7Y5E8</accession>
<feature type="compositionally biased region" description="Basic and acidic residues" evidence="1">
    <location>
        <begin position="116"/>
        <end position="131"/>
    </location>
</feature>
<dbReference type="InterPro" id="IPR012340">
    <property type="entry name" value="NA-bd_OB-fold"/>
</dbReference>
<feature type="region of interest" description="Disordered" evidence="1">
    <location>
        <begin position="116"/>
        <end position="402"/>
    </location>
</feature>
<feature type="compositionally biased region" description="Basic and acidic residues" evidence="1">
    <location>
        <begin position="180"/>
        <end position="195"/>
    </location>
</feature>
<feature type="compositionally biased region" description="Basic residues" evidence="1">
    <location>
        <begin position="344"/>
        <end position="354"/>
    </location>
</feature>
<sequence length="461" mass="50394">MSEAMYASAADVLERGIAGHVKWYSLRRRYGFIERADGGSDVFVHQSAIDKSRMVKTYLRTLRDGEEVMFDIVKGNKGPQAAAVSGPGGADVRGSPHFMFQFYRFRKMVAERNHSDDMDSEHIADKEEAPVKKVTLKKQRKRERKPPQPENAKSEADGANLQTMDAEPQPKDATPQAEEPMPKPEEAKPQAKEPTPKPVEAEPQAEEPMPKPEEPTPQPVEVTPEAEEATPEAEEATPEAEEATPEAEEATPEAEEATPEAEEATPPAKEATPQSEEATPQTKEDTAQANEVTPEAKDVKHHPKDAKHHPKDAKHHPKDAKHQPKDAKPHSKDTKTHAKDVKARKGAKAHPKNVKSHDVVDALKNMSLENPKKGKSEELASVDESGDGKKPSPAAAPTKNVSSKAVLVIDMDDLSSADEAEELIDSVTDSKLECLKKEPVQAKASAAELDDLRSVDEVTAE</sequence>
<feature type="compositionally biased region" description="Acidic residues" evidence="1">
    <location>
        <begin position="224"/>
        <end position="263"/>
    </location>
</feature>
<dbReference type="PROSITE" id="PS51857">
    <property type="entry name" value="CSD_2"/>
    <property type="match status" value="1"/>
</dbReference>
<dbReference type="Proteomes" id="UP000095287">
    <property type="component" value="Unplaced"/>
</dbReference>
<evidence type="ECO:0000259" key="2">
    <source>
        <dbReference type="PROSITE" id="PS51857"/>
    </source>
</evidence>
<feature type="compositionally biased region" description="Basic and acidic residues" evidence="1">
    <location>
        <begin position="450"/>
        <end position="461"/>
    </location>
</feature>
<dbReference type="FunFam" id="2.40.50.140:FF:000274">
    <property type="entry name" value="Mitochondrial RNA binding protein"/>
    <property type="match status" value="1"/>
</dbReference>
<dbReference type="SUPFAM" id="SSF50249">
    <property type="entry name" value="Nucleic acid-binding proteins"/>
    <property type="match status" value="1"/>
</dbReference>
<feature type="domain" description="CSD" evidence="2">
    <location>
        <begin position="16"/>
        <end position="86"/>
    </location>
</feature>
<reference evidence="4" key="1">
    <citation type="submission" date="2016-11" db="UniProtKB">
        <authorList>
            <consortium name="WormBaseParasite"/>
        </authorList>
    </citation>
    <scope>IDENTIFICATION</scope>
</reference>
<feature type="compositionally biased region" description="Basic residues" evidence="1">
    <location>
        <begin position="299"/>
        <end position="319"/>
    </location>
</feature>
<organism evidence="3 4">
    <name type="scientific">Steinernema glaseri</name>
    <dbReference type="NCBI Taxonomy" id="37863"/>
    <lineage>
        <taxon>Eukaryota</taxon>
        <taxon>Metazoa</taxon>
        <taxon>Ecdysozoa</taxon>
        <taxon>Nematoda</taxon>
        <taxon>Chromadorea</taxon>
        <taxon>Rhabditida</taxon>
        <taxon>Tylenchina</taxon>
        <taxon>Panagrolaimomorpha</taxon>
        <taxon>Strongyloidoidea</taxon>
        <taxon>Steinernematidae</taxon>
        <taxon>Steinernema</taxon>
    </lineage>
</organism>
<dbReference type="CDD" id="cd04458">
    <property type="entry name" value="CSP_CDS"/>
    <property type="match status" value="1"/>
</dbReference>
<protein>
    <submittedName>
        <fullName evidence="4">CSD_1 domain-containing protein</fullName>
    </submittedName>
</protein>
<feature type="compositionally biased region" description="Basic and acidic residues" evidence="1">
    <location>
        <begin position="320"/>
        <end position="343"/>
    </location>
</feature>
<keyword evidence="3" id="KW-1185">Reference proteome</keyword>
<dbReference type="PRINTS" id="PR00050">
    <property type="entry name" value="COLDSHOCK"/>
</dbReference>
<dbReference type="GO" id="GO:0003676">
    <property type="term" value="F:nucleic acid binding"/>
    <property type="evidence" value="ECO:0007669"/>
    <property type="project" value="InterPro"/>
</dbReference>
<dbReference type="InterPro" id="IPR011129">
    <property type="entry name" value="CSD"/>
</dbReference>
<dbReference type="PANTHER" id="PTHR11544">
    <property type="entry name" value="COLD SHOCK DOMAIN CONTAINING PROTEINS"/>
    <property type="match status" value="1"/>
</dbReference>
<dbReference type="WBParaSite" id="L893_g12913.t1">
    <property type="protein sequence ID" value="L893_g12913.t1"/>
    <property type="gene ID" value="L893_g12913"/>
</dbReference>
<evidence type="ECO:0000313" key="4">
    <source>
        <dbReference type="WBParaSite" id="L893_g12913.t1"/>
    </source>
</evidence>
<feature type="region of interest" description="Disordered" evidence="1">
    <location>
        <begin position="441"/>
        <end position="461"/>
    </location>
</feature>
<proteinExistence type="predicted"/>
<dbReference type="Gene3D" id="2.40.50.140">
    <property type="entry name" value="Nucleic acid-binding proteins"/>
    <property type="match status" value="1"/>
</dbReference>
<dbReference type="PROSITE" id="PS00352">
    <property type="entry name" value="CSD_1"/>
    <property type="match status" value="1"/>
</dbReference>
<dbReference type="InterPro" id="IPR002059">
    <property type="entry name" value="CSP_DNA-bd"/>
</dbReference>
<dbReference type="InterPro" id="IPR019844">
    <property type="entry name" value="CSD_CS"/>
</dbReference>
<dbReference type="AlphaFoldDB" id="A0A1I7Y5E8"/>
<dbReference type="InterPro" id="IPR050181">
    <property type="entry name" value="Cold_shock_domain"/>
</dbReference>
<feature type="compositionally biased region" description="Polar residues" evidence="1">
    <location>
        <begin position="275"/>
        <end position="291"/>
    </location>
</feature>
<dbReference type="Pfam" id="PF00313">
    <property type="entry name" value="CSD"/>
    <property type="match status" value="1"/>
</dbReference>
<evidence type="ECO:0000256" key="1">
    <source>
        <dbReference type="SAM" id="MobiDB-lite"/>
    </source>
</evidence>
<feature type="compositionally biased region" description="Basic residues" evidence="1">
    <location>
        <begin position="134"/>
        <end position="144"/>
    </location>
</feature>
<name>A0A1I7Y5E8_9BILA</name>
<feature type="compositionally biased region" description="Low complexity" evidence="1">
    <location>
        <begin position="264"/>
        <end position="274"/>
    </location>
</feature>
<evidence type="ECO:0000313" key="3">
    <source>
        <dbReference type="Proteomes" id="UP000095287"/>
    </source>
</evidence>